<evidence type="ECO:0000256" key="2">
    <source>
        <dbReference type="ARBA" id="ARBA00023134"/>
    </source>
</evidence>
<feature type="domain" description="GB1/RHD3-type G" evidence="5">
    <location>
        <begin position="39"/>
        <end position="301"/>
    </location>
</feature>
<evidence type="ECO:0000256" key="3">
    <source>
        <dbReference type="PROSITE-ProRule" id="PRU01052"/>
    </source>
</evidence>
<sequence>MTTSGGVTILQMVNNKIDGNGKLLVVISHLLAILSQIGNKPVALISINGKQRSGKSFLANQFIKYLKFRDEGDTAWLDKNLKSDFEWRDDLERVTSGIQVWHEPLYAKFNGKEIGVIVMDTQGLHDKNTSSQGNSIIFGISVLLSSVFIYNEKHLADDSLQYLQTYLEYAKFATGGKNDGSPTPERLTFQKLIFLMRDFQTGGCKHGYYDDNTCPPDQTKNLKQSIFELSPDMHTEAKDTRSGIENCFEDRGVYAMSSPGLKLPNMAEFKQSKDWEPQFRSSVVDFVTKFFSPEALFASTKRVFGQVVTAEQLKAYVSKWVQLIQETEGTVGSKTIFDTTAEMFYNNKIEESLEEYKTKMKDNLDRHPTGIIPRGSSLLELYRNKLRGRLNGVKEEFYKLNEASIAAEKERQLREKEKIEAKRREEQLKVEARRREEQLKIEAKRREDELERQKAEAKQKTIQNAENYHRQALNDLHVAEGKLQSVIANKKNYRYQVVREEEDRLFGFIPWDTDTYVDWLYDDAQFQQALKAAQAEKQRLQQRANETEQQLNIARNS</sequence>
<dbReference type="Gene3D" id="3.40.50.300">
    <property type="entry name" value="P-loop containing nucleotide triphosphate hydrolases"/>
    <property type="match status" value="1"/>
</dbReference>
<dbReference type="GO" id="GO:0003924">
    <property type="term" value="F:GTPase activity"/>
    <property type="evidence" value="ECO:0007669"/>
    <property type="project" value="InterPro"/>
</dbReference>
<evidence type="ECO:0000313" key="6">
    <source>
        <dbReference type="EMBL" id="ODM96571.1"/>
    </source>
</evidence>
<proteinExistence type="inferred from homology"/>
<dbReference type="EMBL" id="LJIJ01000525">
    <property type="protein sequence ID" value="ODM96571.1"/>
    <property type="molecule type" value="Genomic_DNA"/>
</dbReference>
<comment type="caution">
    <text evidence="6">The sequence shown here is derived from an EMBL/GenBank/DDBJ whole genome shotgun (WGS) entry which is preliminary data.</text>
</comment>
<gene>
    <name evidence="6" type="ORF">Ocin01_10103</name>
</gene>
<feature type="coiled-coil region" evidence="4">
    <location>
        <begin position="407"/>
        <end position="463"/>
    </location>
</feature>
<dbReference type="InterPro" id="IPR027417">
    <property type="entry name" value="P-loop_NTPase"/>
</dbReference>
<protein>
    <submittedName>
        <fullName evidence="6">Atlastin</fullName>
    </submittedName>
</protein>
<dbReference type="InterPro" id="IPR015894">
    <property type="entry name" value="Guanylate-bd_N"/>
</dbReference>
<keyword evidence="2" id="KW-0342">GTP-binding</keyword>
<dbReference type="Pfam" id="PF02263">
    <property type="entry name" value="GBP"/>
    <property type="match status" value="1"/>
</dbReference>
<dbReference type="InterPro" id="IPR030386">
    <property type="entry name" value="G_GB1_RHD3_dom"/>
</dbReference>
<accession>A0A1D2MUI7</accession>
<evidence type="ECO:0000313" key="7">
    <source>
        <dbReference type="Proteomes" id="UP000094527"/>
    </source>
</evidence>
<dbReference type="AlphaFoldDB" id="A0A1D2MUI7"/>
<evidence type="ECO:0000256" key="4">
    <source>
        <dbReference type="SAM" id="Coils"/>
    </source>
</evidence>
<keyword evidence="1" id="KW-0547">Nucleotide-binding</keyword>
<dbReference type="Proteomes" id="UP000094527">
    <property type="component" value="Unassembled WGS sequence"/>
</dbReference>
<comment type="similarity">
    <text evidence="3">Belongs to the TRAFAC class dynamin-like GTPase superfamily. GB1/RHD3 GTPase family.</text>
</comment>
<organism evidence="6 7">
    <name type="scientific">Orchesella cincta</name>
    <name type="common">Springtail</name>
    <name type="synonym">Podura cincta</name>
    <dbReference type="NCBI Taxonomy" id="48709"/>
    <lineage>
        <taxon>Eukaryota</taxon>
        <taxon>Metazoa</taxon>
        <taxon>Ecdysozoa</taxon>
        <taxon>Arthropoda</taxon>
        <taxon>Hexapoda</taxon>
        <taxon>Collembola</taxon>
        <taxon>Entomobryomorpha</taxon>
        <taxon>Entomobryoidea</taxon>
        <taxon>Orchesellidae</taxon>
        <taxon>Orchesellinae</taxon>
        <taxon>Orchesella</taxon>
    </lineage>
</organism>
<evidence type="ECO:0000259" key="5">
    <source>
        <dbReference type="PROSITE" id="PS51715"/>
    </source>
</evidence>
<dbReference type="GO" id="GO:0005525">
    <property type="term" value="F:GTP binding"/>
    <property type="evidence" value="ECO:0007669"/>
    <property type="project" value="UniProtKB-KW"/>
</dbReference>
<dbReference type="SUPFAM" id="SSF52540">
    <property type="entry name" value="P-loop containing nucleoside triphosphate hydrolases"/>
    <property type="match status" value="1"/>
</dbReference>
<keyword evidence="4" id="KW-0175">Coiled coil</keyword>
<dbReference type="PANTHER" id="PTHR10751">
    <property type="entry name" value="GUANYLATE BINDING PROTEIN"/>
    <property type="match status" value="1"/>
</dbReference>
<reference evidence="6 7" key="1">
    <citation type="journal article" date="2016" name="Genome Biol. Evol.">
        <title>Gene Family Evolution Reflects Adaptation to Soil Environmental Stressors in the Genome of the Collembolan Orchesella cincta.</title>
        <authorList>
            <person name="Faddeeva-Vakhrusheva A."/>
            <person name="Derks M.F."/>
            <person name="Anvar S.Y."/>
            <person name="Agamennone V."/>
            <person name="Suring W."/>
            <person name="Smit S."/>
            <person name="van Straalen N.M."/>
            <person name="Roelofs D."/>
        </authorList>
    </citation>
    <scope>NUCLEOTIDE SEQUENCE [LARGE SCALE GENOMIC DNA]</scope>
    <source>
        <tissue evidence="6">Mixed pool</tissue>
    </source>
</reference>
<dbReference type="OrthoDB" id="7788754at2759"/>
<evidence type="ECO:0000256" key="1">
    <source>
        <dbReference type="ARBA" id="ARBA00022741"/>
    </source>
</evidence>
<feature type="coiled-coil region" evidence="4">
    <location>
        <begin position="523"/>
        <end position="557"/>
    </location>
</feature>
<dbReference type="PROSITE" id="PS51715">
    <property type="entry name" value="G_GB1_RHD3"/>
    <property type="match status" value="1"/>
</dbReference>
<dbReference type="STRING" id="48709.A0A1D2MUI7"/>
<name>A0A1D2MUI7_ORCCI</name>
<keyword evidence="7" id="KW-1185">Reference proteome</keyword>